<dbReference type="InterPro" id="IPR045964">
    <property type="entry name" value="DUF6384"/>
</dbReference>
<gene>
    <name evidence="1" type="ORF">M1B34_31420</name>
</gene>
<organism evidence="1 2">
    <name type="scientific">Pseudomonas morbosilactucae</name>
    <dbReference type="NCBI Taxonomy" id="2938197"/>
    <lineage>
        <taxon>Bacteria</taxon>
        <taxon>Pseudomonadati</taxon>
        <taxon>Pseudomonadota</taxon>
        <taxon>Gammaproteobacteria</taxon>
        <taxon>Pseudomonadales</taxon>
        <taxon>Pseudomonadaceae</taxon>
        <taxon>Pseudomonas</taxon>
    </lineage>
</organism>
<accession>A0A9X1Z157</accession>
<sequence>MALIDELRHGQTEIQKHLDLPKHRKAVAERIREFYKAKGVEVEDALVEQGVRSYFATRLTYDVPTLRWWERRLARLYIDRKQWLKGTLIWTPIILWSLYAWSQVISSHVEQRRYTQADLISMRSQLDSRSQQLYTQRDRLGRLHEQVTSARVPAADRMLEKAMELLEKAQKLTLISLPEKAVPEDQRSLADSNKVFAARNSLNAATNAMDALQVQLDDVSRVLLGNQKLNALVGRTSYSPISKAVPEVLTEAAKARSALDQADTVGVATALAAVDRLERLIEQNSLSPTYLAALESARGAVGKMGLNPADAAQFEPLFTSVDRAINAQDASAATRSLKDIDQLLTFAKTPLKLDVVSRAGEKSMIERNYDPTGGKSWYLLTEATDAAGNVVQVPITSRETGEKRYAKVFGVRVSEATYQEVKKDKLADGHVDNRSMGSKDANALGLKFVKGRTTGNPDYILEW</sequence>
<dbReference type="AlphaFoldDB" id="A0A9X1Z157"/>
<dbReference type="Pfam" id="PF19911">
    <property type="entry name" value="DUF6384"/>
    <property type="match status" value="2"/>
</dbReference>
<dbReference type="EMBL" id="JALQCW010000106">
    <property type="protein sequence ID" value="MCK9802048.1"/>
    <property type="molecule type" value="Genomic_DNA"/>
</dbReference>
<proteinExistence type="predicted"/>
<evidence type="ECO:0000313" key="1">
    <source>
        <dbReference type="EMBL" id="MCK9802048.1"/>
    </source>
</evidence>
<dbReference type="Proteomes" id="UP001155059">
    <property type="component" value="Unassembled WGS sequence"/>
</dbReference>
<comment type="caution">
    <text evidence="1">The sequence shown here is derived from an EMBL/GenBank/DDBJ whole genome shotgun (WGS) entry which is preliminary data.</text>
</comment>
<reference evidence="1 2" key="1">
    <citation type="journal article" date="2022" name="Int. J. Syst. Evol. Microbiol.">
        <title>Pseudomonas aegrilactucae sp. nov. and Pseudomonas morbosilactucae sp. nov., pathogens causing bacterial rot of lettuce in Japan.</title>
        <authorList>
            <person name="Sawada H."/>
            <person name="Fujikawa T."/>
            <person name="Satou M."/>
        </authorList>
    </citation>
    <scope>NUCLEOTIDE SEQUENCE [LARGE SCALE GENOMIC DNA]</scope>
    <source>
        <strain evidence="1 2">MAFF 302030</strain>
    </source>
</reference>
<protein>
    <submittedName>
        <fullName evidence="1">DUF6384 family protein</fullName>
    </submittedName>
</protein>
<reference evidence="1 2" key="2">
    <citation type="journal article" date="2023" name="Plant Pathol.">
        <title>Dismantling and reorganizing Pseudomonas marginalis sensu#lato.</title>
        <authorList>
            <person name="Sawada H."/>
            <person name="Fujikawa T."/>
            <person name="Satou M."/>
        </authorList>
    </citation>
    <scope>NUCLEOTIDE SEQUENCE [LARGE SCALE GENOMIC DNA]</scope>
    <source>
        <strain evidence="1 2">MAFF 302030</strain>
    </source>
</reference>
<name>A0A9X1Z157_9PSED</name>
<evidence type="ECO:0000313" key="2">
    <source>
        <dbReference type="Proteomes" id="UP001155059"/>
    </source>
</evidence>